<protein>
    <submittedName>
        <fullName evidence="2">Uncharacterized protein</fullName>
    </submittedName>
</protein>
<gene>
    <name evidence="2" type="ORF">CK203_021964</name>
    <name evidence="1" type="ORF">CK203_074309</name>
</gene>
<dbReference type="EMBL" id="QGNW01000044">
    <property type="protein sequence ID" value="RVX07785.1"/>
    <property type="molecule type" value="Genomic_DNA"/>
</dbReference>
<evidence type="ECO:0000313" key="1">
    <source>
        <dbReference type="EMBL" id="RVW16217.1"/>
    </source>
</evidence>
<proteinExistence type="predicted"/>
<evidence type="ECO:0000313" key="3">
    <source>
        <dbReference type="Proteomes" id="UP000288805"/>
    </source>
</evidence>
<comment type="caution">
    <text evidence="2">The sequence shown here is derived from an EMBL/GenBank/DDBJ whole genome shotgun (WGS) entry which is preliminary data.</text>
</comment>
<name>A0A438JFQ0_VITVI</name>
<organism evidence="2 3">
    <name type="scientific">Vitis vinifera</name>
    <name type="common">Grape</name>
    <dbReference type="NCBI Taxonomy" id="29760"/>
    <lineage>
        <taxon>Eukaryota</taxon>
        <taxon>Viridiplantae</taxon>
        <taxon>Streptophyta</taxon>
        <taxon>Embryophyta</taxon>
        <taxon>Tracheophyta</taxon>
        <taxon>Spermatophyta</taxon>
        <taxon>Magnoliopsida</taxon>
        <taxon>eudicotyledons</taxon>
        <taxon>Gunneridae</taxon>
        <taxon>Pentapetalae</taxon>
        <taxon>rosids</taxon>
        <taxon>Vitales</taxon>
        <taxon>Vitaceae</taxon>
        <taxon>Viteae</taxon>
        <taxon>Vitis</taxon>
    </lineage>
</organism>
<evidence type="ECO:0000313" key="2">
    <source>
        <dbReference type="EMBL" id="RVX07785.1"/>
    </source>
</evidence>
<accession>A0A438JFQ0</accession>
<sequence>MLLIQGNHVGHLLLMMWMMSRGSSRKLLKIGEHPFLLNCEALFSYQDSILRFVDVRA</sequence>
<reference evidence="2 3" key="1">
    <citation type="journal article" date="2018" name="PLoS Genet.">
        <title>Population sequencing reveals clonal diversity and ancestral inbreeding in the grapevine cultivar Chardonnay.</title>
        <authorList>
            <person name="Roach M.J."/>
            <person name="Johnson D.L."/>
            <person name="Bohlmann J."/>
            <person name="van Vuuren H.J."/>
            <person name="Jones S.J."/>
            <person name="Pretorius I.S."/>
            <person name="Schmidt S.A."/>
            <person name="Borneman A.R."/>
        </authorList>
    </citation>
    <scope>NUCLEOTIDE SEQUENCE [LARGE SCALE GENOMIC DNA]</scope>
    <source>
        <strain evidence="3">cv. Chardonnay</strain>
        <strain evidence="2">I10V1</strain>
        <tissue evidence="2">Leaf</tissue>
    </source>
</reference>
<dbReference type="Proteomes" id="UP000288805">
    <property type="component" value="Unassembled WGS sequence"/>
</dbReference>
<dbReference type="EMBL" id="QGNW01002590">
    <property type="protein sequence ID" value="RVW16217.1"/>
    <property type="molecule type" value="Genomic_DNA"/>
</dbReference>
<dbReference type="AlphaFoldDB" id="A0A438JFQ0"/>